<dbReference type="KEGG" id="lit:FPZ52_01800"/>
<dbReference type="GO" id="GO:1901678">
    <property type="term" value="P:iron coordination entity transport"/>
    <property type="evidence" value="ECO:0007669"/>
    <property type="project" value="UniProtKB-ARBA"/>
</dbReference>
<evidence type="ECO:0000313" key="8">
    <source>
        <dbReference type="EMBL" id="QDY68476.1"/>
    </source>
</evidence>
<evidence type="ECO:0000256" key="3">
    <source>
        <dbReference type="ARBA" id="ARBA00022448"/>
    </source>
</evidence>
<dbReference type="RefSeq" id="WP_146363133.1">
    <property type="nucleotide sequence ID" value="NZ_CP042261.1"/>
</dbReference>
<evidence type="ECO:0000256" key="2">
    <source>
        <dbReference type="ARBA" id="ARBA00008814"/>
    </source>
</evidence>
<dbReference type="OrthoDB" id="1846031at2"/>
<dbReference type="Gene3D" id="3.40.50.1980">
    <property type="entry name" value="Nitrogenase molybdenum iron protein domain"/>
    <property type="match status" value="2"/>
</dbReference>
<accession>A0A5B8I7E0</accession>
<evidence type="ECO:0000256" key="4">
    <source>
        <dbReference type="ARBA" id="ARBA00022496"/>
    </source>
</evidence>
<dbReference type="InterPro" id="IPR002491">
    <property type="entry name" value="ABC_transptr_periplasmic_BD"/>
</dbReference>
<dbReference type="Proteomes" id="UP000318483">
    <property type="component" value="Chromosome"/>
</dbReference>
<evidence type="ECO:0000259" key="7">
    <source>
        <dbReference type="PROSITE" id="PS50983"/>
    </source>
</evidence>
<keyword evidence="4" id="KW-0406">Ion transport</keyword>
<name>A0A5B8I7E0_9RHOB</name>
<organism evidence="8 9">
    <name type="scientific">Qingshengfaniella alkalisoli</name>
    <dbReference type="NCBI Taxonomy" id="2599296"/>
    <lineage>
        <taxon>Bacteria</taxon>
        <taxon>Pseudomonadati</taxon>
        <taxon>Pseudomonadota</taxon>
        <taxon>Alphaproteobacteria</taxon>
        <taxon>Rhodobacterales</taxon>
        <taxon>Paracoccaceae</taxon>
        <taxon>Qingshengfaniella</taxon>
    </lineage>
</organism>
<keyword evidence="4" id="KW-0410">Iron transport</keyword>
<dbReference type="PANTHER" id="PTHR30532">
    <property type="entry name" value="IRON III DICITRATE-BINDING PERIPLASMIC PROTEIN"/>
    <property type="match status" value="1"/>
</dbReference>
<evidence type="ECO:0000313" key="9">
    <source>
        <dbReference type="Proteomes" id="UP000318483"/>
    </source>
</evidence>
<dbReference type="SUPFAM" id="SSF53807">
    <property type="entry name" value="Helical backbone' metal receptor"/>
    <property type="match status" value="1"/>
</dbReference>
<feature type="chain" id="PRO_5022797296" evidence="6">
    <location>
        <begin position="21"/>
        <end position="324"/>
    </location>
</feature>
<comment type="subcellular location">
    <subcellularLocation>
        <location evidence="1">Cell envelope</location>
    </subcellularLocation>
</comment>
<dbReference type="GO" id="GO:0030288">
    <property type="term" value="C:outer membrane-bounded periplasmic space"/>
    <property type="evidence" value="ECO:0007669"/>
    <property type="project" value="TreeGrafter"/>
</dbReference>
<dbReference type="PANTHER" id="PTHR30532:SF24">
    <property type="entry name" value="FERRIC ENTEROBACTIN-BINDING PERIPLASMIC PROTEIN FEPB"/>
    <property type="match status" value="1"/>
</dbReference>
<proteinExistence type="inferred from homology"/>
<evidence type="ECO:0000256" key="6">
    <source>
        <dbReference type="SAM" id="SignalP"/>
    </source>
</evidence>
<keyword evidence="5 6" id="KW-0732">Signal</keyword>
<keyword evidence="4" id="KW-0408">Iron</keyword>
<evidence type="ECO:0000256" key="1">
    <source>
        <dbReference type="ARBA" id="ARBA00004196"/>
    </source>
</evidence>
<dbReference type="AlphaFoldDB" id="A0A5B8I7E0"/>
<dbReference type="PROSITE" id="PS50983">
    <property type="entry name" value="FE_B12_PBP"/>
    <property type="match status" value="1"/>
</dbReference>
<dbReference type="InterPro" id="IPR051313">
    <property type="entry name" value="Bact_iron-sidero_bind"/>
</dbReference>
<feature type="domain" description="Fe/B12 periplasmic-binding" evidence="7">
    <location>
        <begin position="42"/>
        <end position="306"/>
    </location>
</feature>
<keyword evidence="3" id="KW-0813">Transport</keyword>
<dbReference type="Pfam" id="PF01497">
    <property type="entry name" value="Peripla_BP_2"/>
    <property type="match status" value="1"/>
</dbReference>
<comment type="similarity">
    <text evidence="2">Belongs to the bacterial solute-binding protein 8 family.</text>
</comment>
<gene>
    <name evidence="8" type="ORF">FPZ52_01800</name>
</gene>
<evidence type="ECO:0000256" key="5">
    <source>
        <dbReference type="ARBA" id="ARBA00022729"/>
    </source>
</evidence>
<reference evidence="8 9" key="1">
    <citation type="submission" date="2019-07" db="EMBL/GenBank/DDBJ databases">
        <title>Litoreibacter alkalisoli sp. nov., isolated from saline-alkaline soil.</title>
        <authorList>
            <person name="Wang S."/>
            <person name="Xu L."/>
            <person name="Xing Y.-T."/>
            <person name="Sun J.-Q."/>
        </authorList>
    </citation>
    <scope>NUCLEOTIDE SEQUENCE [LARGE SCALE GENOMIC DNA]</scope>
    <source>
        <strain evidence="8 9">LN3S51</strain>
    </source>
</reference>
<protein>
    <submittedName>
        <fullName evidence="8">ABC transporter substrate-binding protein</fullName>
    </submittedName>
</protein>
<feature type="signal peptide" evidence="6">
    <location>
        <begin position="1"/>
        <end position="20"/>
    </location>
</feature>
<keyword evidence="9" id="KW-1185">Reference proteome</keyword>
<sequence length="324" mass="34699">MWHAFTVSLVLLTSICGVTAAAEPITISHRWGETTLPAPAQRVVSISYTGADYLLALGTVPIAYRTWYGGDETGLWPWASPLLGEARPPVLRGELDIEAIAAMKPDLIEAMWSGISKTQYEKLSRIAPVLPAGKGAGDFGMPWEDMTRALGNALGKSDEAHALIERITENALAIRSAHPNWQDATAVVAWPAGPGLYTGTDARARLLASFGFRTPKIVESLARGSFYFTLDPELSEPLDVDLLVWLDAGGGVSSARDLPLRDSLRAVQEGREIVADPELAAAMSYSSPLSLEFAQTKLIPLIEAAMDGDPETVVPGAHEAGLVR</sequence>
<dbReference type="EMBL" id="CP042261">
    <property type="protein sequence ID" value="QDY68476.1"/>
    <property type="molecule type" value="Genomic_DNA"/>
</dbReference>